<gene>
    <name evidence="1" type="ORF">ASILVAE211_09795</name>
</gene>
<evidence type="ECO:0000313" key="2">
    <source>
        <dbReference type="Proteomes" id="UP000708298"/>
    </source>
</evidence>
<dbReference type="AlphaFoldDB" id="A0A963YRW4"/>
<dbReference type="SUPFAM" id="SSF52833">
    <property type="entry name" value="Thioredoxin-like"/>
    <property type="match status" value="1"/>
</dbReference>
<evidence type="ECO:0000313" key="1">
    <source>
        <dbReference type="EMBL" id="MCB8875472.1"/>
    </source>
</evidence>
<dbReference type="CDD" id="cd02980">
    <property type="entry name" value="TRX_Fd_family"/>
    <property type="match status" value="1"/>
</dbReference>
<protein>
    <submittedName>
        <fullName evidence="1">(2Fe-2S) ferredoxin domain-containing protein</fullName>
    </submittedName>
</protein>
<reference evidence="1" key="1">
    <citation type="journal article" date="2021" name="Microorganisms">
        <title>Acidisoma silvae sp. nov. and Acidisomacellulosilytica sp. nov., Two Acidophilic Bacteria Isolated from Decaying Wood, Hydrolyzing Cellulose and Producing Poly-3-hydroxybutyrate.</title>
        <authorList>
            <person name="Mieszkin S."/>
            <person name="Pouder E."/>
            <person name="Uroz S."/>
            <person name="Simon-Colin C."/>
            <person name="Alain K."/>
        </authorList>
    </citation>
    <scope>NUCLEOTIDE SEQUENCE</scope>
    <source>
        <strain evidence="1">HW T2.11</strain>
    </source>
</reference>
<proteinExistence type="predicted"/>
<accession>A0A963YRW4</accession>
<dbReference type="Proteomes" id="UP000708298">
    <property type="component" value="Unassembled WGS sequence"/>
</dbReference>
<keyword evidence="2" id="KW-1185">Reference proteome</keyword>
<organism evidence="1 2">
    <name type="scientific">Acidisoma silvae</name>
    <dbReference type="NCBI Taxonomy" id="2802396"/>
    <lineage>
        <taxon>Bacteria</taxon>
        <taxon>Pseudomonadati</taxon>
        <taxon>Pseudomonadota</taxon>
        <taxon>Alphaproteobacteria</taxon>
        <taxon>Acetobacterales</taxon>
        <taxon>Acidocellaceae</taxon>
        <taxon>Acidisoma</taxon>
    </lineage>
</organism>
<dbReference type="EMBL" id="JAESVB010000003">
    <property type="protein sequence ID" value="MCB8875472.1"/>
    <property type="molecule type" value="Genomic_DNA"/>
</dbReference>
<sequence>MVDDAEQNTVIDPAPYFDAHIFVCCNRRPDGHKRGSCAARGSEALRDYMKARVKEAGVPHARVNMAGCLDRCEDGPCLVIYPAGTWYRIETRADVDRIIEEHLLQGGGADDLQLPAGRSA</sequence>
<dbReference type="Gene3D" id="3.40.30.10">
    <property type="entry name" value="Glutaredoxin"/>
    <property type="match status" value="1"/>
</dbReference>
<dbReference type="RefSeq" id="WP_227321119.1">
    <property type="nucleotide sequence ID" value="NZ_JAESVB010000003.1"/>
</dbReference>
<reference evidence="1" key="2">
    <citation type="submission" date="2021-01" db="EMBL/GenBank/DDBJ databases">
        <authorList>
            <person name="Mieszkin S."/>
            <person name="Pouder E."/>
            <person name="Alain K."/>
        </authorList>
    </citation>
    <scope>NUCLEOTIDE SEQUENCE</scope>
    <source>
        <strain evidence="1">HW T2.11</strain>
    </source>
</reference>
<comment type="caution">
    <text evidence="1">The sequence shown here is derived from an EMBL/GenBank/DDBJ whole genome shotgun (WGS) entry which is preliminary data.</text>
</comment>
<dbReference type="InterPro" id="IPR036249">
    <property type="entry name" value="Thioredoxin-like_sf"/>
</dbReference>
<name>A0A963YRW4_9PROT</name>